<dbReference type="SUPFAM" id="SSF53335">
    <property type="entry name" value="S-adenosyl-L-methionine-dependent methyltransferases"/>
    <property type="match status" value="1"/>
</dbReference>
<dbReference type="InterPro" id="IPR022642">
    <property type="entry name" value="CheR_C"/>
</dbReference>
<dbReference type="InterPro" id="IPR000780">
    <property type="entry name" value="CheR_MeTrfase"/>
</dbReference>
<dbReference type="EMBL" id="JBHUME010000002">
    <property type="protein sequence ID" value="MFD2611373.1"/>
    <property type="molecule type" value="Genomic_DNA"/>
</dbReference>
<keyword evidence="4" id="KW-0808">Transferase</keyword>
<dbReference type="Gene3D" id="1.10.155.10">
    <property type="entry name" value="Chemotaxis receptor methyltransferase CheR, N-terminal domain"/>
    <property type="match status" value="1"/>
</dbReference>
<accession>A0ABW5P8X6</accession>
<reference evidence="8" key="1">
    <citation type="journal article" date="2019" name="Int. J. Syst. Evol. Microbiol.">
        <title>The Global Catalogue of Microorganisms (GCM) 10K type strain sequencing project: providing services to taxonomists for standard genome sequencing and annotation.</title>
        <authorList>
            <consortium name="The Broad Institute Genomics Platform"/>
            <consortium name="The Broad Institute Genome Sequencing Center for Infectious Disease"/>
            <person name="Wu L."/>
            <person name="Ma J."/>
        </authorList>
    </citation>
    <scope>NUCLEOTIDE SEQUENCE [LARGE SCALE GENOMIC DNA]</scope>
    <source>
        <strain evidence="8">KCTC 3950</strain>
    </source>
</reference>
<dbReference type="RefSeq" id="WP_377599923.1">
    <property type="nucleotide sequence ID" value="NZ_JBHUME010000002.1"/>
</dbReference>
<dbReference type="PANTHER" id="PTHR24422">
    <property type="entry name" value="CHEMOTAXIS PROTEIN METHYLTRANSFERASE"/>
    <property type="match status" value="1"/>
</dbReference>
<dbReference type="PROSITE" id="PS50123">
    <property type="entry name" value="CHER"/>
    <property type="match status" value="1"/>
</dbReference>
<dbReference type="PRINTS" id="PR00996">
    <property type="entry name" value="CHERMTFRASE"/>
</dbReference>
<dbReference type="InterPro" id="IPR036804">
    <property type="entry name" value="CheR_N_sf"/>
</dbReference>
<comment type="caution">
    <text evidence="7">The sequence shown here is derived from an EMBL/GenBank/DDBJ whole genome shotgun (WGS) entry which is preliminary data.</text>
</comment>
<evidence type="ECO:0000256" key="5">
    <source>
        <dbReference type="ARBA" id="ARBA00022691"/>
    </source>
</evidence>
<dbReference type="InterPro" id="IPR050903">
    <property type="entry name" value="Bact_Chemotaxis_MeTrfase"/>
</dbReference>
<dbReference type="Gene3D" id="3.40.50.150">
    <property type="entry name" value="Vaccinia Virus protein VP39"/>
    <property type="match status" value="1"/>
</dbReference>
<evidence type="ECO:0000256" key="3">
    <source>
        <dbReference type="ARBA" id="ARBA00022603"/>
    </source>
</evidence>
<dbReference type="SUPFAM" id="SSF47757">
    <property type="entry name" value="Chemotaxis receptor methyltransferase CheR, N-terminal domain"/>
    <property type="match status" value="1"/>
</dbReference>
<organism evidence="7 8">
    <name type="scientific">Paenibacillus gansuensis</name>
    <dbReference type="NCBI Taxonomy" id="306542"/>
    <lineage>
        <taxon>Bacteria</taxon>
        <taxon>Bacillati</taxon>
        <taxon>Bacillota</taxon>
        <taxon>Bacilli</taxon>
        <taxon>Bacillales</taxon>
        <taxon>Paenibacillaceae</taxon>
        <taxon>Paenibacillus</taxon>
    </lineage>
</organism>
<evidence type="ECO:0000256" key="1">
    <source>
        <dbReference type="ARBA" id="ARBA00001541"/>
    </source>
</evidence>
<evidence type="ECO:0000256" key="2">
    <source>
        <dbReference type="ARBA" id="ARBA00012534"/>
    </source>
</evidence>
<evidence type="ECO:0000256" key="4">
    <source>
        <dbReference type="ARBA" id="ARBA00022679"/>
    </source>
</evidence>
<dbReference type="CDD" id="cd02440">
    <property type="entry name" value="AdoMet_MTases"/>
    <property type="match status" value="1"/>
</dbReference>
<keyword evidence="8" id="KW-1185">Reference proteome</keyword>
<dbReference type="GO" id="GO:0032259">
    <property type="term" value="P:methylation"/>
    <property type="evidence" value="ECO:0007669"/>
    <property type="project" value="UniProtKB-KW"/>
</dbReference>
<evidence type="ECO:0000259" key="6">
    <source>
        <dbReference type="PROSITE" id="PS50123"/>
    </source>
</evidence>
<sequence>MLSITEREYVVLADYIRKHLGIDLGASKKLLVQSRLQQTLEKLRISTFEQYYRFLLQDSTGAARKELAARLTTNHTYFMRETDHFEFLQRQVLPEMEERVTDRDLRIWSAGCSSGQEPYTLAMLLSDYFGQGYDLWDTKILATDLSPKVLEQAKQGIYKSEDVSQLPGNWIRKYMQPEAGGGYRIKQKLRQEVLFRPLNLIHPFPFRRHFHVIFCRNVMIYFNAQLREDLLRRFYDRLAPGGYLFIGHSESLQGMDTPFKYVRPAVYRK</sequence>
<comment type="catalytic activity">
    <reaction evidence="1">
        <text>L-glutamyl-[protein] + S-adenosyl-L-methionine = [protein]-L-glutamate 5-O-methyl ester + S-adenosyl-L-homocysteine</text>
        <dbReference type="Rhea" id="RHEA:24452"/>
        <dbReference type="Rhea" id="RHEA-COMP:10208"/>
        <dbReference type="Rhea" id="RHEA-COMP:10311"/>
        <dbReference type="ChEBI" id="CHEBI:29973"/>
        <dbReference type="ChEBI" id="CHEBI:57856"/>
        <dbReference type="ChEBI" id="CHEBI:59789"/>
        <dbReference type="ChEBI" id="CHEBI:82795"/>
        <dbReference type="EC" id="2.1.1.80"/>
    </reaction>
</comment>
<feature type="domain" description="CheR-type methyltransferase" evidence="6">
    <location>
        <begin position="1"/>
        <end position="269"/>
    </location>
</feature>
<protein>
    <recommendedName>
        <fullName evidence="2">protein-glutamate O-methyltransferase</fullName>
        <ecNumber evidence="2">2.1.1.80</ecNumber>
    </recommendedName>
</protein>
<evidence type="ECO:0000313" key="7">
    <source>
        <dbReference type="EMBL" id="MFD2611373.1"/>
    </source>
</evidence>
<dbReference type="GO" id="GO:0008168">
    <property type="term" value="F:methyltransferase activity"/>
    <property type="evidence" value="ECO:0007669"/>
    <property type="project" value="UniProtKB-KW"/>
</dbReference>
<dbReference type="PIRSF" id="PIRSF000410">
    <property type="entry name" value="CheR"/>
    <property type="match status" value="1"/>
</dbReference>
<dbReference type="SMART" id="SM00138">
    <property type="entry name" value="MeTrc"/>
    <property type="match status" value="1"/>
</dbReference>
<gene>
    <name evidence="7" type="ORF">ACFSUF_02930</name>
</gene>
<dbReference type="EC" id="2.1.1.80" evidence="2"/>
<dbReference type="Proteomes" id="UP001597541">
    <property type="component" value="Unassembled WGS sequence"/>
</dbReference>
<proteinExistence type="predicted"/>
<dbReference type="InterPro" id="IPR022641">
    <property type="entry name" value="CheR_N"/>
</dbReference>
<dbReference type="Pfam" id="PF03705">
    <property type="entry name" value="CheR_N"/>
    <property type="match status" value="1"/>
</dbReference>
<name>A0ABW5P8X6_9BACL</name>
<dbReference type="Pfam" id="PF01739">
    <property type="entry name" value="CheR"/>
    <property type="match status" value="1"/>
</dbReference>
<dbReference type="InterPro" id="IPR026024">
    <property type="entry name" value="Chemotaxis_MeTrfase_CheR"/>
</dbReference>
<dbReference type="PANTHER" id="PTHR24422:SF19">
    <property type="entry name" value="CHEMOTAXIS PROTEIN METHYLTRANSFERASE"/>
    <property type="match status" value="1"/>
</dbReference>
<keyword evidence="5" id="KW-0949">S-adenosyl-L-methionine</keyword>
<dbReference type="InterPro" id="IPR029063">
    <property type="entry name" value="SAM-dependent_MTases_sf"/>
</dbReference>
<evidence type="ECO:0000313" key="8">
    <source>
        <dbReference type="Proteomes" id="UP001597541"/>
    </source>
</evidence>
<keyword evidence="3 7" id="KW-0489">Methyltransferase</keyword>